<dbReference type="GO" id="GO:0015627">
    <property type="term" value="C:type II protein secretion system complex"/>
    <property type="evidence" value="ECO:0007669"/>
    <property type="project" value="InterPro"/>
</dbReference>
<feature type="domain" description="General secretion pathway GspH" evidence="11">
    <location>
        <begin position="30"/>
        <end position="142"/>
    </location>
</feature>
<evidence type="ECO:0000256" key="9">
    <source>
        <dbReference type="ARBA" id="ARBA00025772"/>
    </source>
</evidence>
<dbReference type="InterPro" id="IPR022346">
    <property type="entry name" value="T2SS_GspH"/>
</dbReference>
<accession>C5T0Y8</accession>
<protein>
    <recommendedName>
        <fullName evidence="2">Type II secretion system protein H</fullName>
    </recommendedName>
    <alternativeName>
        <fullName evidence="10">General secretion pathway protein H</fullName>
    </alternativeName>
</protein>
<evidence type="ECO:0000313" key="12">
    <source>
        <dbReference type="EMBL" id="EER61842.1"/>
    </source>
</evidence>
<gene>
    <name evidence="12" type="ORF">AcdelDRAFT_0568</name>
</gene>
<evidence type="ECO:0000256" key="4">
    <source>
        <dbReference type="ARBA" id="ARBA00022481"/>
    </source>
</evidence>
<comment type="similarity">
    <text evidence="9">Belongs to the GSP H family.</text>
</comment>
<keyword evidence="6" id="KW-0812">Transmembrane</keyword>
<proteinExistence type="inferred from homology"/>
<evidence type="ECO:0000313" key="13">
    <source>
        <dbReference type="Proteomes" id="UP000003856"/>
    </source>
</evidence>
<sequence>MMAIAIIAVLAALAGPNFTPLIERWRVRSAAEDLTSTLYYARSEAIKRSGGVTIDATGGWSQGWKVTHTQGDTTADLQVSTAPTNITMAQSSNKEKLYVDRWGMLSETSGGTPAAMDILLYPYGKSTTDNSAIRLCIAGGGRIAQMKRGAACP</sequence>
<evidence type="ECO:0000256" key="1">
    <source>
        <dbReference type="ARBA" id="ARBA00004377"/>
    </source>
</evidence>
<dbReference type="GO" id="GO:0005886">
    <property type="term" value="C:plasma membrane"/>
    <property type="evidence" value="ECO:0007669"/>
    <property type="project" value="UniProtKB-SubCell"/>
</dbReference>
<evidence type="ECO:0000256" key="5">
    <source>
        <dbReference type="ARBA" id="ARBA00022519"/>
    </source>
</evidence>
<name>C5T0Y8_ACIDE</name>
<dbReference type="InterPro" id="IPR045584">
    <property type="entry name" value="Pilin-like"/>
</dbReference>
<dbReference type="AlphaFoldDB" id="C5T0Y8"/>
<evidence type="ECO:0000256" key="3">
    <source>
        <dbReference type="ARBA" id="ARBA00022475"/>
    </source>
</evidence>
<evidence type="ECO:0000256" key="10">
    <source>
        <dbReference type="ARBA" id="ARBA00030775"/>
    </source>
</evidence>
<dbReference type="SUPFAM" id="SSF54523">
    <property type="entry name" value="Pili subunits"/>
    <property type="match status" value="1"/>
</dbReference>
<keyword evidence="5" id="KW-0997">Cell inner membrane</keyword>
<comment type="subcellular location">
    <subcellularLocation>
        <location evidence="1">Cell inner membrane</location>
        <topology evidence="1">Single-pass membrane protein</topology>
    </subcellularLocation>
</comment>
<comment type="caution">
    <text evidence="12">The sequence shown here is derived from an EMBL/GenBank/DDBJ whole genome shotgun (WGS) entry which is preliminary data.</text>
</comment>
<keyword evidence="13" id="KW-1185">Reference proteome</keyword>
<evidence type="ECO:0000256" key="2">
    <source>
        <dbReference type="ARBA" id="ARBA00021549"/>
    </source>
</evidence>
<evidence type="ECO:0000256" key="8">
    <source>
        <dbReference type="ARBA" id="ARBA00023136"/>
    </source>
</evidence>
<dbReference type="PATRIC" id="fig|573060.9.peg.4622"/>
<keyword evidence="7" id="KW-1133">Transmembrane helix</keyword>
<dbReference type="Gene3D" id="3.55.40.10">
    <property type="entry name" value="minor pseudopilin epsh domain"/>
    <property type="match status" value="1"/>
</dbReference>
<dbReference type="EMBL" id="ACQT01000008">
    <property type="protein sequence ID" value="EER61842.1"/>
    <property type="molecule type" value="Genomic_DNA"/>
</dbReference>
<keyword evidence="4" id="KW-0488">Methylation</keyword>
<keyword evidence="8" id="KW-0472">Membrane</keyword>
<dbReference type="GO" id="GO:0015628">
    <property type="term" value="P:protein secretion by the type II secretion system"/>
    <property type="evidence" value="ECO:0007669"/>
    <property type="project" value="InterPro"/>
</dbReference>
<organism evidence="12 13">
    <name type="scientific">Acidovorax delafieldii 2AN</name>
    <dbReference type="NCBI Taxonomy" id="573060"/>
    <lineage>
        <taxon>Bacteria</taxon>
        <taxon>Pseudomonadati</taxon>
        <taxon>Pseudomonadota</taxon>
        <taxon>Betaproteobacteria</taxon>
        <taxon>Burkholderiales</taxon>
        <taxon>Comamonadaceae</taxon>
        <taxon>Acidovorax</taxon>
    </lineage>
</organism>
<evidence type="ECO:0000256" key="6">
    <source>
        <dbReference type="ARBA" id="ARBA00022692"/>
    </source>
</evidence>
<dbReference type="Pfam" id="PF12019">
    <property type="entry name" value="GspH"/>
    <property type="match status" value="1"/>
</dbReference>
<evidence type="ECO:0000259" key="11">
    <source>
        <dbReference type="Pfam" id="PF12019"/>
    </source>
</evidence>
<evidence type="ECO:0000256" key="7">
    <source>
        <dbReference type="ARBA" id="ARBA00022989"/>
    </source>
</evidence>
<keyword evidence="3" id="KW-1003">Cell membrane</keyword>
<reference evidence="12 13" key="1">
    <citation type="submission" date="2009-05" db="EMBL/GenBank/DDBJ databases">
        <title>The draft genome of Acidovorax delafieldii 2AN.</title>
        <authorList>
            <consortium name="US DOE Joint Genome Institute (JGI-PGF)"/>
            <person name="Lucas S."/>
            <person name="Copeland A."/>
            <person name="Lapidus A."/>
            <person name="Glavina del Rio T."/>
            <person name="Tice H."/>
            <person name="Bruce D."/>
            <person name="Goodwin L."/>
            <person name="Pitluck S."/>
            <person name="Larimer F."/>
            <person name="Land M.L."/>
            <person name="Hauser L."/>
            <person name="Shelobolina E.S."/>
            <person name="Picardal F."/>
            <person name="Roden E."/>
            <person name="Emerson D."/>
        </authorList>
    </citation>
    <scope>NUCLEOTIDE SEQUENCE [LARGE SCALE GENOMIC DNA]</scope>
    <source>
        <strain evidence="12 13">2AN</strain>
    </source>
</reference>
<dbReference type="Proteomes" id="UP000003856">
    <property type="component" value="Unassembled WGS sequence"/>
</dbReference>